<dbReference type="AlphaFoldDB" id="A0A0F5YKS4"/>
<feature type="transmembrane region" description="Helical" evidence="1">
    <location>
        <begin position="15"/>
        <end position="37"/>
    </location>
</feature>
<dbReference type="RefSeq" id="WP_046277793.1">
    <property type="nucleotide sequence ID" value="NZ_LATL02000353.1"/>
</dbReference>
<gene>
    <name evidence="2" type="ORF">WN50_06940</name>
</gene>
<dbReference type="EMBL" id="LATL02000353">
    <property type="protein sequence ID" value="KKD38775.2"/>
    <property type="molecule type" value="Genomic_DNA"/>
</dbReference>
<dbReference type="OrthoDB" id="9781367at2"/>
<proteinExistence type="predicted"/>
<keyword evidence="1" id="KW-1133">Transmembrane helix</keyword>
<protein>
    <submittedName>
        <fullName evidence="2">Uncharacterized protein</fullName>
    </submittedName>
</protein>
<keyword evidence="1" id="KW-0812">Transmembrane</keyword>
<accession>A0A0F5YKS4</accession>
<dbReference type="Proteomes" id="UP000033607">
    <property type="component" value="Unassembled WGS sequence"/>
</dbReference>
<name>A0A0F5YKS4_9CYAN</name>
<keyword evidence="1" id="KW-0472">Membrane</keyword>
<sequence>MHFATAVKFVLGMRVVVATSGAIVAANIGTIATVAGVNIAYSLGFILGSLVSSIGLPVLLLVLGLLIGAALDSECEQYCNELNNPDPATCTTYTYIQDIFGPCPNIRVYNHCATQEEYYLAYTQWGYSPGDRDNTNCISARFWSAGKWKFSILLRATTREIVIIDSVEDPLYESTFLFEYPHGGECVVSSEEITITECPTPHEPDNGCDCNNQKKVWLQVIYGSLDDSKLNNNFTSAKGCWIVGYQYDADNNLSIAYNPGLNEEWLKFKALKPNEVDSKLASNIEVKNDIETAKGWDRAYWNAIKLDTECRQWQPGDLIPTK</sequence>
<comment type="caution">
    <text evidence="2">The sequence shown here is derived from an EMBL/GenBank/DDBJ whole genome shotgun (WGS) entry which is preliminary data.</text>
</comment>
<evidence type="ECO:0000256" key="1">
    <source>
        <dbReference type="SAM" id="Phobius"/>
    </source>
</evidence>
<feature type="transmembrane region" description="Helical" evidence="1">
    <location>
        <begin position="44"/>
        <end position="71"/>
    </location>
</feature>
<evidence type="ECO:0000313" key="3">
    <source>
        <dbReference type="Proteomes" id="UP000033607"/>
    </source>
</evidence>
<organism evidence="2 3">
    <name type="scientific">Limnoraphis robusta CS-951</name>
    <dbReference type="NCBI Taxonomy" id="1637645"/>
    <lineage>
        <taxon>Bacteria</taxon>
        <taxon>Bacillati</taxon>
        <taxon>Cyanobacteriota</taxon>
        <taxon>Cyanophyceae</taxon>
        <taxon>Oscillatoriophycideae</taxon>
        <taxon>Oscillatoriales</taxon>
        <taxon>Sirenicapillariaceae</taxon>
        <taxon>Limnoraphis</taxon>
    </lineage>
</organism>
<evidence type="ECO:0000313" key="2">
    <source>
        <dbReference type="EMBL" id="KKD38775.2"/>
    </source>
</evidence>
<reference evidence="2 3" key="1">
    <citation type="submission" date="2015-06" db="EMBL/GenBank/DDBJ databases">
        <title>Draft genome assembly of filamentous brackish cyanobacterium Limnoraphis robusta strain CS-951.</title>
        <authorList>
            <person name="Willis A."/>
            <person name="Parks M."/>
            <person name="Burford M.A."/>
        </authorList>
    </citation>
    <scope>NUCLEOTIDE SEQUENCE [LARGE SCALE GENOMIC DNA]</scope>
    <source>
        <strain evidence="2 3">CS-951</strain>
    </source>
</reference>